<organism evidence="2 3">
    <name type="scientific">Mucor saturninus</name>
    <dbReference type="NCBI Taxonomy" id="64648"/>
    <lineage>
        <taxon>Eukaryota</taxon>
        <taxon>Fungi</taxon>
        <taxon>Fungi incertae sedis</taxon>
        <taxon>Mucoromycota</taxon>
        <taxon>Mucoromycotina</taxon>
        <taxon>Mucoromycetes</taxon>
        <taxon>Mucorales</taxon>
        <taxon>Mucorineae</taxon>
        <taxon>Mucoraceae</taxon>
        <taxon>Mucor</taxon>
    </lineage>
</organism>
<dbReference type="EMBL" id="JAEPRD010000005">
    <property type="protein sequence ID" value="KAG2212593.1"/>
    <property type="molecule type" value="Genomic_DNA"/>
</dbReference>
<feature type="region of interest" description="Disordered" evidence="1">
    <location>
        <begin position="654"/>
        <end position="679"/>
    </location>
</feature>
<dbReference type="PANTHER" id="PTHR35871:SF1">
    <property type="entry name" value="CXC1-LIKE CYSTEINE CLUSTER ASSOCIATED WITH KDZ TRANSPOSASES DOMAIN-CONTAINING PROTEIN"/>
    <property type="match status" value="1"/>
</dbReference>
<dbReference type="InterPro" id="IPR012337">
    <property type="entry name" value="RNaseH-like_sf"/>
</dbReference>
<proteinExistence type="predicted"/>
<dbReference type="GO" id="GO:0003676">
    <property type="term" value="F:nucleic acid binding"/>
    <property type="evidence" value="ECO:0007669"/>
    <property type="project" value="InterPro"/>
</dbReference>
<accession>A0A8H7RMZ7</accession>
<evidence type="ECO:0000256" key="1">
    <source>
        <dbReference type="SAM" id="MobiDB-lite"/>
    </source>
</evidence>
<dbReference type="Proteomes" id="UP000603453">
    <property type="component" value="Unassembled WGS sequence"/>
</dbReference>
<dbReference type="AlphaFoldDB" id="A0A8H7RMZ7"/>
<dbReference type="Gene3D" id="3.30.420.10">
    <property type="entry name" value="Ribonuclease H-like superfamily/Ribonuclease H"/>
    <property type="match status" value="1"/>
</dbReference>
<reference evidence="2" key="1">
    <citation type="submission" date="2020-12" db="EMBL/GenBank/DDBJ databases">
        <title>Metabolic potential, ecology and presence of endohyphal bacteria is reflected in genomic diversity of Mucoromycotina.</title>
        <authorList>
            <person name="Muszewska A."/>
            <person name="Okrasinska A."/>
            <person name="Steczkiewicz K."/>
            <person name="Drgas O."/>
            <person name="Orlowska M."/>
            <person name="Perlinska-Lenart U."/>
            <person name="Aleksandrzak-Piekarczyk T."/>
            <person name="Szatraj K."/>
            <person name="Zielenkiewicz U."/>
            <person name="Pilsyk S."/>
            <person name="Malc E."/>
            <person name="Mieczkowski P."/>
            <person name="Kruszewska J.S."/>
            <person name="Biernat P."/>
            <person name="Pawlowska J."/>
        </authorList>
    </citation>
    <scope>NUCLEOTIDE SEQUENCE</scope>
    <source>
        <strain evidence="2">WA0000017839</strain>
    </source>
</reference>
<dbReference type="InterPro" id="IPR036397">
    <property type="entry name" value="RNaseH_sf"/>
</dbReference>
<evidence type="ECO:0000313" key="2">
    <source>
        <dbReference type="EMBL" id="KAG2212593.1"/>
    </source>
</evidence>
<dbReference type="SUPFAM" id="SSF53098">
    <property type="entry name" value="Ribonuclease H-like"/>
    <property type="match status" value="1"/>
</dbReference>
<sequence length="748" mass="85487">MPPLNARKRVYANKNKNEEGVFMTRSVDVNDWEEMSIGNTTNVDELHSLAESRNATSIVKNSINKILVDITGQSSRPKTYTGTSRTTLWRNKKESNLIDGRSKLTHFGFVPVAVAATQHEVVMSRSQKELIQINDIFLQLQDLLKPIMNKSHENSKVLVYNFVCYSSINCYFIRRLEGMNKGQASRNAAKQFWHDNNVAYRAMTIIKWSNEPLQERKLSDHCQGIHSKRKSFLNDSDVKMMILEEMRKTKPAERSRVVIKKFIDDVVVPSFLGVANRSVAETTISKYLYEWGYAYRKNKKMIYFDGHEREDVVAYRDIWSRRMMEYMEKMDFYAGENEENILEPTLEDGEKKLVFVTQDESTFYAYDGKNDLWLEDGENHIRKKGPGSSIMISEFQCPCHGTMNIENWSSRTKFKAGDSREGWWTYKHMVGQLDSNHGAYSDEALVVNRMALKDRVWPITSKFQFHDTVVARANLSLADVCKAVLSRQLNKDDCIRSGNREEARLSEDQIKYAAANAYVSLEIYDKVKHLPTIGLAIVGEPQVGTFVSVHAGSSKTILARGSICSKDTVQWNSNNIEGSATIQERQRKFRKRNIAVIEITDIMAPATIVNPFSMVHDFETEKCSLEVLKQKCVDNGTSIKIVIDIKQLRLKSAKPPSTEVPLSSSQNSEDTPIKNSHQAQIISDDIPISVDLDMVVDDQSEDEERDDEEIYNFIEQNNNTDVDTLLDVNIDQEESNDDNMSNTLPTRV</sequence>
<feature type="compositionally biased region" description="Polar residues" evidence="1">
    <location>
        <begin position="660"/>
        <end position="679"/>
    </location>
</feature>
<evidence type="ECO:0000313" key="3">
    <source>
        <dbReference type="Proteomes" id="UP000603453"/>
    </source>
</evidence>
<protein>
    <submittedName>
        <fullName evidence="2">Uncharacterized protein</fullName>
    </submittedName>
</protein>
<gene>
    <name evidence="2" type="ORF">INT47_000569</name>
</gene>
<comment type="caution">
    <text evidence="2">The sequence shown here is derived from an EMBL/GenBank/DDBJ whole genome shotgun (WGS) entry which is preliminary data.</text>
</comment>
<name>A0A8H7RMZ7_9FUNG</name>
<dbReference type="OrthoDB" id="10044727at2759"/>
<keyword evidence="3" id="KW-1185">Reference proteome</keyword>
<dbReference type="PANTHER" id="PTHR35871">
    <property type="entry name" value="EXPRESSED PROTEIN"/>
    <property type="match status" value="1"/>
</dbReference>